<keyword evidence="1" id="KW-0597">Phosphoprotein</keyword>
<name>A0A8I1FNR0_9PSED</name>
<organism evidence="4 5">
    <name type="scientific">Pseudomonas psychrophila</name>
    <dbReference type="NCBI Taxonomy" id="122355"/>
    <lineage>
        <taxon>Bacteria</taxon>
        <taxon>Pseudomonadati</taxon>
        <taxon>Pseudomonadota</taxon>
        <taxon>Gammaproteobacteria</taxon>
        <taxon>Pseudomonadales</taxon>
        <taxon>Pseudomonadaceae</taxon>
        <taxon>Pseudomonas</taxon>
    </lineage>
</organism>
<dbReference type="InterPro" id="IPR011006">
    <property type="entry name" value="CheY-like_superfamily"/>
</dbReference>
<dbReference type="InterPro" id="IPR035919">
    <property type="entry name" value="EAL_sf"/>
</dbReference>
<evidence type="ECO:0000259" key="3">
    <source>
        <dbReference type="PROSITE" id="PS50883"/>
    </source>
</evidence>
<feature type="domain" description="Response regulatory" evidence="2">
    <location>
        <begin position="12"/>
        <end position="133"/>
    </location>
</feature>
<dbReference type="SMART" id="SM00052">
    <property type="entry name" value="EAL"/>
    <property type="match status" value="1"/>
</dbReference>
<dbReference type="SUPFAM" id="SSF141868">
    <property type="entry name" value="EAL domain-like"/>
    <property type="match status" value="1"/>
</dbReference>
<dbReference type="SUPFAM" id="SSF52172">
    <property type="entry name" value="CheY-like"/>
    <property type="match status" value="1"/>
</dbReference>
<evidence type="ECO:0000256" key="1">
    <source>
        <dbReference type="PROSITE-ProRule" id="PRU00169"/>
    </source>
</evidence>
<dbReference type="InterPro" id="IPR050706">
    <property type="entry name" value="Cyclic-di-GMP_PDE-like"/>
</dbReference>
<dbReference type="InterPro" id="IPR001789">
    <property type="entry name" value="Sig_transdc_resp-reg_receiver"/>
</dbReference>
<feature type="modified residue" description="4-aspartylphosphate" evidence="1">
    <location>
        <position position="63"/>
    </location>
</feature>
<dbReference type="PANTHER" id="PTHR33121">
    <property type="entry name" value="CYCLIC DI-GMP PHOSPHODIESTERASE PDEF"/>
    <property type="match status" value="1"/>
</dbReference>
<dbReference type="InterPro" id="IPR001633">
    <property type="entry name" value="EAL_dom"/>
</dbReference>
<gene>
    <name evidence="4" type="ORF">JFT45_06550</name>
</gene>
<dbReference type="CDD" id="cd01948">
    <property type="entry name" value="EAL"/>
    <property type="match status" value="1"/>
</dbReference>
<dbReference type="GO" id="GO:0000160">
    <property type="term" value="P:phosphorelay signal transduction system"/>
    <property type="evidence" value="ECO:0007669"/>
    <property type="project" value="InterPro"/>
</dbReference>
<dbReference type="Gene3D" id="3.40.50.2300">
    <property type="match status" value="1"/>
</dbReference>
<evidence type="ECO:0000313" key="4">
    <source>
        <dbReference type="EMBL" id="MBJ2256174.1"/>
    </source>
</evidence>
<protein>
    <submittedName>
        <fullName evidence="4">EAL domain-containing response regulator</fullName>
    </submittedName>
</protein>
<proteinExistence type="predicted"/>
<dbReference type="PROSITE" id="PS50110">
    <property type="entry name" value="RESPONSE_REGULATORY"/>
    <property type="match status" value="1"/>
</dbReference>
<feature type="domain" description="EAL" evidence="3">
    <location>
        <begin position="148"/>
        <end position="400"/>
    </location>
</feature>
<dbReference type="GO" id="GO:0071111">
    <property type="term" value="F:cyclic-guanylate-specific phosphodiesterase activity"/>
    <property type="evidence" value="ECO:0007669"/>
    <property type="project" value="InterPro"/>
</dbReference>
<comment type="caution">
    <text evidence="4">The sequence shown here is derived from an EMBL/GenBank/DDBJ whole genome shotgun (WGS) entry which is preliminary data.</text>
</comment>
<accession>A0A8I1FNR0</accession>
<dbReference type="EMBL" id="JAEKCZ010000005">
    <property type="protein sequence ID" value="MBJ2256174.1"/>
    <property type="molecule type" value="Genomic_DNA"/>
</dbReference>
<dbReference type="PROSITE" id="PS50883">
    <property type="entry name" value="EAL"/>
    <property type="match status" value="1"/>
</dbReference>
<dbReference type="Pfam" id="PF00563">
    <property type="entry name" value="EAL"/>
    <property type="match status" value="1"/>
</dbReference>
<evidence type="ECO:0000313" key="5">
    <source>
        <dbReference type="Proteomes" id="UP000658390"/>
    </source>
</evidence>
<reference evidence="4" key="1">
    <citation type="submission" date="2020-12" db="EMBL/GenBank/DDBJ databases">
        <title>Antibiotic resistance and phylogeny of Pseudomonas spp. isolated over three decades from chicken meat in the Norwegian food chain.</title>
        <authorList>
            <person name="Moen B."/>
        </authorList>
    </citation>
    <scope>NUCLEOTIDE SEQUENCE</scope>
    <source>
        <strain evidence="4">MF6762</strain>
    </source>
</reference>
<evidence type="ECO:0000259" key="2">
    <source>
        <dbReference type="PROSITE" id="PS50110"/>
    </source>
</evidence>
<dbReference type="Gene3D" id="3.20.20.450">
    <property type="entry name" value="EAL domain"/>
    <property type="match status" value="1"/>
</dbReference>
<dbReference type="Proteomes" id="UP000658390">
    <property type="component" value="Unassembled WGS sequence"/>
</dbReference>
<dbReference type="AlphaFoldDB" id="A0A8I1FNR0"/>
<sequence length="412" mass="44992">MPSARDLFKRLRVLVLEHHDVQRALTVKTLLGIGSIDVLQAADGQGALALLQRHGGVDIALCDIQTLVVDGLAFLSCVSEARLVSGVIICSAMPGELVHAVEQIVRLQGLEWLGHAGKPALAQVLNPLLQAYRANSRPRIARPSVAPDQPGAEEIHRGINRQEFCAWFQPKFHLSNGLIQGAEVLLRWQRSPGEVWSPATFLPAVEQYGLLDTIFFSLFEQGLRLQRHMCSAGNGFKLAFNLEASQLACPHFVDRIRDMLSAHGASPASVTFELTETGLLQAPGMCITNMVRLRMLGCDLSIDDFGVGYSSLERLCQLPFNEVKLDAGFIRDFKQPRSGAVISAVLGLARGLNMRVVAEGIETIEQLRSLQSLGCHLGQGYLYARPMSEAHMTNWAFTGDPALWRTAVSPAG</sequence>
<dbReference type="PANTHER" id="PTHR33121:SF70">
    <property type="entry name" value="SIGNALING PROTEIN YKOW"/>
    <property type="match status" value="1"/>
</dbReference>